<comment type="caution">
    <text evidence="2">The sequence shown here is derived from an EMBL/GenBank/DDBJ whole genome shotgun (WGS) entry which is preliminary data.</text>
</comment>
<dbReference type="InterPro" id="IPR018631">
    <property type="entry name" value="AAA-ATPase-like_dom"/>
</dbReference>
<gene>
    <name evidence="2" type="ORF">GMARGA_LOCUS19939</name>
</gene>
<evidence type="ECO:0000313" key="3">
    <source>
        <dbReference type="Proteomes" id="UP000789901"/>
    </source>
</evidence>
<feature type="domain" description="AAA-ATPase-like" evidence="1">
    <location>
        <begin position="37"/>
        <end position="239"/>
    </location>
</feature>
<sequence>MNQLELNKNSDYPRIETSVDDFKEFRLEKNLLVDKSKSLNLSMLKYFFELEVDERGELLSPAERSNDKLFADLEISEDQKSMEEQGKYPVILFNLKNTKGESYQEIENEIKDRVIKLFADHLYLEDCLKPDYKLLSSAQKDKLSRYFSGNINKTDLHTSLVFLSELLYKRFNQKVILLIDEYDETINDAYVKFGHESKEFERILYLIAKILGNALKSNNTYLKKAVLIGILKIAKANIFSGLNNVAEYGLLNKRFTEYYGFTQNEVDNLLTKVPLIIDKNEVKE</sequence>
<keyword evidence="3" id="KW-1185">Reference proteome</keyword>
<dbReference type="PANTHER" id="PTHR34825:SF1">
    <property type="entry name" value="AAA-ATPASE-LIKE DOMAIN-CONTAINING PROTEIN"/>
    <property type="match status" value="1"/>
</dbReference>
<evidence type="ECO:0000259" key="1">
    <source>
        <dbReference type="Pfam" id="PF09820"/>
    </source>
</evidence>
<name>A0ABN7VMM0_GIGMA</name>
<dbReference type="EMBL" id="CAJVQB010017066">
    <property type="protein sequence ID" value="CAG8782567.1"/>
    <property type="molecule type" value="Genomic_DNA"/>
</dbReference>
<proteinExistence type="predicted"/>
<dbReference type="Proteomes" id="UP000789901">
    <property type="component" value="Unassembled WGS sequence"/>
</dbReference>
<protein>
    <submittedName>
        <fullName evidence="2">38304_t:CDS:1</fullName>
    </submittedName>
</protein>
<reference evidence="2 3" key="1">
    <citation type="submission" date="2021-06" db="EMBL/GenBank/DDBJ databases">
        <authorList>
            <person name="Kallberg Y."/>
            <person name="Tangrot J."/>
            <person name="Rosling A."/>
        </authorList>
    </citation>
    <scope>NUCLEOTIDE SEQUENCE [LARGE SCALE GENOMIC DNA]</scope>
    <source>
        <strain evidence="2 3">120-4 pot B 10/14</strain>
    </source>
</reference>
<organism evidence="2 3">
    <name type="scientific">Gigaspora margarita</name>
    <dbReference type="NCBI Taxonomy" id="4874"/>
    <lineage>
        <taxon>Eukaryota</taxon>
        <taxon>Fungi</taxon>
        <taxon>Fungi incertae sedis</taxon>
        <taxon>Mucoromycota</taxon>
        <taxon>Glomeromycotina</taxon>
        <taxon>Glomeromycetes</taxon>
        <taxon>Diversisporales</taxon>
        <taxon>Gigasporaceae</taxon>
        <taxon>Gigaspora</taxon>
    </lineage>
</organism>
<accession>A0ABN7VMM0</accession>
<evidence type="ECO:0000313" key="2">
    <source>
        <dbReference type="EMBL" id="CAG8782567.1"/>
    </source>
</evidence>
<dbReference type="PANTHER" id="PTHR34825">
    <property type="entry name" value="CONSERVED PROTEIN, WITH A WEAK D-GALACTARATE DEHYDRATASE/ALTRONATE HYDROLASE DOMAIN"/>
    <property type="match status" value="1"/>
</dbReference>
<dbReference type="Pfam" id="PF09820">
    <property type="entry name" value="AAA-ATPase_like"/>
    <property type="match status" value="1"/>
</dbReference>